<comment type="caution">
    <text evidence="1">The sequence shown here is derived from an EMBL/GenBank/DDBJ whole genome shotgun (WGS) entry which is preliminary data.</text>
</comment>
<evidence type="ECO:0000313" key="2">
    <source>
        <dbReference type="Proteomes" id="UP000629098"/>
    </source>
</evidence>
<accession>A0A8J6XSZ9</accession>
<reference evidence="1" key="1">
    <citation type="submission" date="2020-09" db="EMBL/GenBank/DDBJ databases">
        <title>Iningainema tapete sp. nov. (Scytonemataceae, Cyanobacteria) from greenhouses in central Florida (USA) produces two types of nodularin with biosynthetic potential for microcystin-LR and anabaenopeptins.</title>
        <authorList>
            <person name="Berthold D.E."/>
            <person name="Lefler F.W."/>
            <person name="Huang I.-S."/>
            <person name="Abdulla H."/>
            <person name="Zimba P.V."/>
            <person name="Laughinghouse H.D. IV."/>
        </authorList>
    </citation>
    <scope>NUCLEOTIDE SEQUENCE</scope>
    <source>
        <strain evidence="1">BLCCT55</strain>
    </source>
</reference>
<name>A0A8J6XSZ9_9CYAN</name>
<dbReference type="Proteomes" id="UP000629098">
    <property type="component" value="Unassembled WGS sequence"/>
</dbReference>
<sequence length="122" mass="14259">MQHYFLHDDDLHPNQLTSADIMLRHQLEYSLGKYFYEGSDRTIQNLLSNCRWYVNSHPTALTLVIECPDQITNWRVLQKIVPMASLLYQVVSSAKIRVCPPNNQGMPFEMRVDELSVFRDMA</sequence>
<protein>
    <submittedName>
        <fullName evidence="1">Uncharacterized protein</fullName>
    </submittedName>
</protein>
<proteinExistence type="predicted"/>
<dbReference type="AlphaFoldDB" id="A0A8J6XSZ9"/>
<gene>
    <name evidence="1" type="ORF">ICL16_38705</name>
</gene>
<dbReference type="RefSeq" id="WP_190836882.1">
    <property type="nucleotide sequence ID" value="NZ_CAWPPI010000118.1"/>
</dbReference>
<dbReference type="EMBL" id="JACXAE010000118">
    <property type="protein sequence ID" value="MBD2777820.1"/>
    <property type="molecule type" value="Genomic_DNA"/>
</dbReference>
<evidence type="ECO:0000313" key="1">
    <source>
        <dbReference type="EMBL" id="MBD2777820.1"/>
    </source>
</evidence>
<keyword evidence="2" id="KW-1185">Reference proteome</keyword>
<organism evidence="1 2">
    <name type="scientific">Iningainema tapete BLCC-T55</name>
    <dbReference type="NCBI Taxonomy" id="2748662"/>
    <lineage>
        <taxon>Bacteria</taxon>
        <taxon>Bacillati</taxon>
        <taxon>Cyanobacteriota</taxon>
        <taxon>Cyanophyceae</taxon>
        <taxon>Nostocales</taxon>
        <taxon>Scytonemataceae</taxon>
        <taxon>Iningainema tapete</taxon>
    </lineage>
</organism>